<dbReference type="Proteomes" id="UP000503251">
    <property type="component" value="Chromosome"/>
</dbReference>
<gene>
    <name evidence="1" type="ORF">E8L03_15425</name>
</gene>
<sequence length="203" mass="22565">MAKNDLIRIDTFHAEKALEELNDVLSLVPGGMQKATCRALSKTIKGMRTDVVRKIREDYNVPAKDVRSKMTIVNPRPADKYPRALLRAEGRMSVPLFRYGARPRVPVAAGGRRPKQGVSVQVKKTSGRKVVGGSFVQASGSGAQVYKRVGSDQYPLRVLFGPSHLQALKDEGNQFELQELAEERLQKNVIHEAEYVLQQAGLR</sequence>
<keyword evidence="2" id="KW-1185">Reference proteome</keyword>
<evidence type="ECO:0000313" key="1">
    <source>
        <dbReference type="EMBL" id="QJT10234.1"/>
    </source>
</evidence>
<accession>A0ABX6NI21</accession>
<dbReference type="InterPro" id="IPR010633">
    <property type="entry name" value="Phage_lambda_GpZ"/>
</dbReference>
<organism evidence="1 2">
    <name type="scientific">Oceanidesulfovibrio marinus</name>
    <dbReference type="NCBI Taxonomy" id="370038"/>
    <lineage>
        <taxon>Bacteria</taxon>
        <taxon>Pseudomonadati</taxon>
        <taxon>Thermodesulfobacteriota</taxon>
        <taxon>Desulfovibrionia</taxon>
        <taxon>Desulfovibrionales</taxon>
        <taxon>Desulfovibrionaceae</taxon>
        <taxon>Oceanidesulfovibrio</taxon>
    </lineage>
</organism>
<dbReference type="Pfam" id="PF06763">
    <property type="entry name" value="Minor_tail_Z"/>
    <property type="match status" value="1"/>
</dbReference>
<protein>
    <recommendedName>
        <fullName evidence="3">Phage tail protein</fullName>
    </recommendedName>
</protein>
<reference evidence="1 2" key="1">
    <citation type="submission" date="2019-04" db="EMBL/GenBank/DDBJ databases">
        <title>Isolation and culture of sulfate reducing bacteria from the cold seep of the South China Sea.</title>
        <authorList>
            <person name="Sun C."/>
            <person name="Liu R."/>
        </authorList>
    </citation>
    <scope>NUCLEOTIDE SEQUENCE [LARGE SCALE GENOMIC DNA]</scope>
    <source>
        <strain evidence="1 2">CS1</strain>
    </source>
</reference>
<dbReference type="RefSeq" id="WP_171267830.1">
    <property type="nucleotide sequence ID" value="NZ_CP039543.1"/>
</dbReference>
<proteinExistence type="predicted"/>
<evidence type="ECO:0000313" key="2">
    <source>
        <dbReference type="Proteomes" id="UP000503251"/>
    </source>
</evidence>
<evidence type="ECO:0008006" key="3">
    <source>
        <dbReference type="Google" id="ProtNLM"/>
    </source>
</evidence>
<name>A0ABX6NI21_9BACT</name>
<dbReference type="EMBL" id="CP039543">
    <property type="protein sequence ID" value="QJT10234.1"/>
    <property type="molecule type" value="Genomic_DNA"/>
</dbReference>